<feature type="domain" description="HTH cro/C1-type" evidence="2">
    <location>
        <begin position="21"/>
        <end position="75"/>
    </location>
</feature>
<sequence length="161" mass="17859">MSGEQNDQQCSDIPRRLAERIRCARELFDLSLHALSEKAQVDRKSLRSIEAAEFNPSVKTLERIANAFDMTIAELFGASRGSIPSSLLDAPTLVALNVKRLRRAKDWNAADLAERTLMKAAYVSLLETGKCGCTLRTLLRLAAGFQVDVVQLLTHPAPHER</sequence>
<proteinExistence type="predicted"/>
<dbReference type="OrthoDB" id="3175291at2"/>
<protein>
    <recommendedName>
        <fullName evidence="2">HTH cro/C1-type domain-containing protein</fullName>
    </recommendedName>
</protein>
<dbReference type="InterPro" id="IPR001387">
    <property type="entry name" value="Cro/C1-type_HTH"/>
</dbReference>
<evidence type="ECO:0000313" key="3">
    <source>
        <dbReference type="EMBL" id="ABE32701.1"/>
    </source>
</evidence>
<keyword evidence="4" id="KW-1185">Reference proteome</keyword>
<dbReference type="PANTHER" id="PTHR46797:SF1">
    <property type="entry name" value="METHYLPHOSPHONATE SYNTHASE"/>
    <property type="match status" value="1"/>
</dbReference>
<dbReference type="SUPFAM" id="SSF47413">
    <property type="entry name" value="lambda repressor-like DNA-binding domains"/>
    <property type="match status" value="2"/>
</dbReference>
<dbReference type="Pfam" id="PF13560">
    <property type="entry name" value="HTH_31"/>
    <property type="match status" value="1"/>
</dbReference>
<dbReference type="Proteomes" id="UP000001817">
    <property type="component" value="Chromosome 1"/>
</dbReference>
<dbReference type="STRING" id="266265.Bxe_A0231"/>
<dbReference type="InterPro" id="IPR010982">
    <property type="entry name" value="Lambda_DNA-bd_dom_sf"/>
</dbReference>
<reference evidence="3 4" key="1">
    <citation type="journal article" date="2006" name="Proc. Natl. Acad. Sci. U.S.A.">
        <title>Burkholderia xenovorans LB400 harbors a multi-replicon, 9.73-Mbp genome shaped for versatility.</title>
        <authorList>
            <person name="Chain P.S."/>
            <person name="Denef V.J."/>
            <person name="Konstantinidis K.T."/>
            <person name="Vergez L.M."/>
            <person name="Agullo L."/>
            <person name="Reyes V.L."/>
            <person name="Hauser L."/>
            <person name="Cordova M."/>
            <person name="Gomez L."/>
            <person name="Gonzalez M."/>
            <person name="Land M."/>
            <person name="Lao V."/>
            <person name="Larimer F."/>
            <person name="LiPuma J.J."/>
            <person name="Mahenthiralingam E."/>
            <person name="Malfatti S.A."/>
            <person name="Marx C.J."/>
            <person name="Parnell J.J."/>
            <person name="Ramette A."/>
            <person name="Richardson P."/>
            <person name="Seeger M."/>
            <person name="Smith D."/>
            <person name="Spilker T."/>
            <person name="Sul W.J."/>
            <person name="Tsoi T.V."/>
            <person name="Ulrich L.E."/>
            <person name="Zhulin I.B."/>
            <person name="Tiedje J.M."/>
        </authorList>
    </citation>
    <scope>NUCLEOTIDE SEQUENCE [LARGE SCALE GENOMIC DNA]</scope>
    <source>
        <strain evidence="3 4">LB400</strain>
    </source>
</reference>
<dbReference type="eggNOG" id="COG1476">
    <property type="taxonomic scope" value="Bacteria"/>
</dbReference>
<dbReference type="GO" id="GO:0003677">
    <property type="term" value="F:DNA binding"/>
    <property type="evidence" value="ECO:0007669"/>
    <property type="project" value="UniProtKB-KW"/>
</dbReference>
<accession>Q13T88</accession>
<dbReference type="InterPro" id="IPR050807">
    <property type="entry name" value="TransReg_Diox_bact_type"/>
</dbReference>
<dbReference type="EMBL" id="CP000270">
    <property type="protein sequence ID" value="ABE32701.1"/>
    <property type="molecule type" value="Genomic_DNA"/>
</dbReference>
<dbReference type="GO" id="GO:0003700">
    <property type="term" value="F:DNA-binding transcription factor activity"/>
    <property type="evidence" value="ECO:0007669"/>
    <property type="project" value="TreeGrafter"/>
</dbReference>
<gene>
    <name evidence="3" type="ORF">Bxe_A0231</name>
</gene>
<dbReference type="PROSITE" id="PS50943">
    <property type="entry name" value="HTH_CROC1"/>
    <property type="match status" value="2"/>
</dbReference>
<name>Q13T88_PARXL</name>
<dbReference type="Pfam" id="PF01381">
    <property type="entry name" value="HTH_3"/>
    <property type="match status" value="1"/>
</dbReference>
<dbReference type="PANTHER" id="PTHR46797">
    <property type="entry name" value="HTH-TYPE TRANSCRIPTIONAL REGULATOR"/>
    <property type="match status" value="1"/>
</dbReference>
<dbReference type="KEGG" id="bxe:Bxe_A0231"/>
<evidence type="ECO:0000259" key="2">
    <source>
        <dbReference type="PROSITE" id="PS50943"/>
    </source>
</evidence>
<organism evidence="3 4">
    <name type="scientific">Paraburkholderia xenovorans (strain LB400)</name>
    <dbReference type="NCBI Taxonomy" id="266265"/>
    <lineage>
        <taxon>Bacteria</taxon>
        <taxon>Pseudomonadati</taxon>
        <taxon>Pseudomonadota</taxon>
        <taxon>Betaproteobacteria</taxon>
        <taxon>Burkholderiales</taxon>
        <taxon>Burkholderiaceae</taxon>
        <taxon>Paraburkholderia</taxon>
    </lineage>
</organism>
<evidence type="ECO:0000313" key="4">
    <source>
        <dbReference type="Proteomes" id="UP000001817"/>
    </source>
</evidence>
<keyword evidence="1" id="KW-0238">DNA-binding</keyword>
<dbReference type="SMART" id="SM00530">
    <property type="entry name" value="HTH_XRE"/>
    <property type="match status" value="2"/>
</dbReference>
<dbReference type="eggNOG" id="COG1396">
    <property type="taxonomic scope" value="Bacteria"/>
</dbReference>
<dbReference type="RefSeq" id="WP_011490127.1">
    <property type="nucleotide sequence ID" value="NC_007951.1"/>
</dbReference>
<evidence type="ECO:0000256" key="1">
    <source>
        <dbReference type="ARBA" id="ARBA00023125"/>
    </source>
</evidence>
<dbReference type="GO" id="GO:0005829">
    <property type="term" value="C:cytosol"/>
    <property type="evidence" value="ECO:0007669"/>
    <property type="project" value="TreeGrafter"/>
</dbReference>
<feature type="domain" description="HTH cro/C1-type" evidence="2">
    <location>
        <begin position="98"/>
        <end position="152"/>
    </location>
</feature>
<dbReference type="AlphaFoldDB" id="Q13T88"/>
<dbReference type="CDD" id="cd00093">
    <property type="entry name" value="HTH_XRE"/>
    <property type="match status" value="2"/>
</dbReference>
<dbReference type="Gene3D" id="1.10.260.40">
    <property type="entry name" value="lambda repressor-like DNA-binding domains"/>
    <property type="match status" value="2"/>
</dbReference>